<evidence type="ECO:0008006" key="8">
    <source>
        <dbReference type="Google" id="ProtNLM"/>
    </source>
</evidence>
<dbReference type="EMBL" id="AMQM01000363">
    <property type="status" value="NOT_ANNOTATED_CDS"/>
    <property type="molecule type" value="Genomic_DNA"/>
</dbReference>
<dbReference type="STRING" id="6412.T1FM43"/>
<name>T1FM43_HELRO</name>
<dbReference type="Pfam" id="PF01408">
    <property type="entry name" value="GFO_IDH_MocA"/>
    <property type="match status" value="1"/>
</dbReference>
<reference evidence="5 7" key="2">
    <citation type="journal article" date="2013" name="Nature">
        <title>Insights into bilaterian evolution from three spiralian genomes.</title>
        <authorList>
            <person name="Simakov O."/>
            <person name="Marletaz F."/>
            <person name="Cho S.J."/>
            <person name="Edsinger-Gonzales E."/>
            <person name="Havlak P."/>
            <person name="Hellsten U."/>
            <person name="Kuo D.H."/>
            <person name="Larsson T."/>
            <person name="Lv J."/>
            <person name="Arendt D."/>
            <person name="Savage R."/>
            <person name="Osoegawa K."/>
            <person name="de Jong P."/>
            <person name="Grimwood J."/>
            <person name="Chapman J.A."/>
            <person name="Shapiro H."/>
            <person name="Aerts A."/>
            <person name="Otillar R.P."/>
            <person name="Terry A.Y."/>
            <person name="Boore J.L."/>
            <person name="Grigoriev I.V."/>
            <person name="Lindberg D.R."/>
            <person name="Seaver E.C."/>
            <person name="Weisblat D.A."/>
            <person name="Putnam N.H."/>
            <person name="Rokhsar D.S."/>
        </authorList>
    </citation>
    <scope>NUCLEOTIDE SEQUENCE</scope>
</reference>
<dbReference type="InParanoid" id="T1FM43"/>
<dbReference type="InterPro" id="IPR036291">
    <property type="entry name" value="NAD(P)-bd_dom_sf"/>
</dbReference>
<protein>
    <recommendedName>
        <fullName evidence="8">Gfo/Idh/MocA-like oxidoreductase N-terminal domain-containing protein</fullName>
    </recommendedName>
</protein>
<proteinExistence type="inferred from homology"/>
<dbReference type="GO" id="GO:0000166">
    <property type="term" value="F:nucleotide binding"/>
    <property type="evidence" value="ECO:0007669"/>
    <property type="project" value="InterPro"/>
</dbReference>
<accession>T1FM43</accession>
<dbReference type="Gene3D" id="3.40.50.720">
    <property type="entry name" value="NAD(P)-binding Rossmann-like Domain"/>
    <property type="match status" value="1"/>
</dbReference>
<dbReference type="PANTHER" id="PTHR43818">
    <property type="entry name" value="BCDNA.GH03377"/>
    <property type="match status" value="1"/>
</dbReference>
<dbReference type="CTD" id="20209892"/>
<evidence type="ECO:0000256" key="2">
    <source>
        <dbReference type="ARBA" id="ARBA00023002"/>
    </source>
</evidence>
<dbReference type="EMBL" id="KB095811">
    <property type="protein sequence ID" value="ESO13176.1"/>
    <property type="molecule type" value="Genomic_DNA"/>
</dbReference>
<keyword evidence="2" id="KW-0560">Oxidoreductase</keyword>
<dbReference type="InterPro" id="IPR050463">
    <property type="entry name" value="Gfo/Idh/MocA_oxidrdct_glycsds"/>
</dbReference>
<dbReference type="Proteomes" id="UP000015101">
    <property type="component" value="Unassembled WGS sequence"/>
</dbReference>
<evidence type="ECO:0000259" key="4">
    <source>
        <dbReference type="Pfam" id="PF22725"/>
    </source>
</evidence>
<dbReference type="SUPFAM" id="SSF55347">
    <property type="entry name" value="Glyceraldehyde-3-phosphate dehydrogenase-like, C-terminal domain"/>
    <property type="match status" value="1"/>
</dbReference>
<dbReference type="Pfam" id="PF22725">
    <property type="entry name" value="GFO_IDH_MocA_C3"/>
    <property type="match status" value="1"/>
</dbReference>
<reference evidence="6" key="3">
    <citation type="submission" date="2015-06" db="UniProtKB">
        <authorList>
            <consortium name="EnsemblMetazoa"/>
        </authorList>
    </citation>
    <scope>IDENTIFICATION</scope>
</reference>
<dbReference type="AlphaFoldDB" id="T1FM43"/>
<evidence type="ECO:0000313" key="7">
    <source>
        <dbReference type="Proteomes" id="UP000015101"/>
    </source>
</evidence>
<comment type="similarity">
    <text evidence="1">Belongs to the Gfo/Idh/MocA family.</text>
</comment>
<gene>
    <name evidence="6" type="primary">20209892</name>
    <name evidence="5" type="ORF">HELRODRAFT_184878</name>
</gene>
<dbReference type="EnsemblMetazoa" id="HelroT184878">
    <property type="protein sequence ID" value="HelroP184878"/>
    <property type="gene ID" value="HelroG184878"/>
</dbReference>
<evidence type="ECO:0000313" key="6">
    <source>
        <dbReference type="EnsemblMetazoa" id="HelroP184878"/>
    </source>
</evidence>
<dbReference type="InterPro" id="IPR055170">
    <property type="entry name" value="GFO_IDH_MocA-like_dom"/>
</dbReference>
<dbReference type="RefSeq" id="XP_009009896.1">
    <property type="nucleotide sequence ID" value="XM_009011648.1"/>
</dbReference>
<dbReference type="FunCoup" id="T1FM43">
    <property type="interactions" value="499"/>
</dbReference>
<dbReference type="SUPFAM" id="SSF51735">
    <property type="entry name" value="NAD(P)-binding Rossmann-fold domains"/>
    <property type="match status" value="1"/>
</dbReference>
<feature type="domain" description="GFO/IDH/MocA-like oxidoreductase" evidence="4">
    <location>
        <begin position="136"/>
        <end position="266"/>
    </location>
</feature>
<dbReference type="HOGENOM" id="CLU_023194_8_0_1"/>
<organism evidence="6 7">
    <name type="scientific">Helobdella robusta</name>
    <name type="common">Californian leech</name>
    <dbReference type="NCBI Taxonomy" id="6412"/>
    <lineage>
        <taxon>Eukaryota</taxon>
        <taxon>Metazoa</taxon>
        <taxon>Spiralia</taxon>
        <taxon>Lophotrochozoa</taxon>
        <taxon>Annelida</taxon>
        <taxon>Clitellata</taxon>
        <taxon>Hirudinea</taxon>
        <taxon>Rhynchobdellida</taxon>
        <taxon>Glossiphoniidae</taxon>
        <taxon>Helobdella</taxon>
    </lineage>
</organism>
<dbReference type="OrthoDB" id="446809at2759"/>
<evidence type="ECO:0000259" key="3">
    <source>
        <dbReference type="Pfam" id="PF01408"/>
    </source>
</evidence>
<dbReference type="InterPro" id="IPR000683">
    <property type="entry name" value="Gfo/Idh/MocA-like_OxRdtase_N"/>
</dbReference>
<evidence type="ECO:0000313" key="5">
    <source>
        <dbReference type="EMBL" id="ESO13176.1"/>
    </source>
</evidence>
<dbReference type="Gene3D" id="3.30.360.10">
    <property type="entry name" value="Dihydrodipicolinate Reductase, domain 2"/>
    <property type="match status" value="1"/>
</dbReference>
<sequence>MSSSNVQLPGIGVFGTGVTVRCIVPILKSCGFKVEAIWGRTKEIAEECARDLDIKFHTNKVDQVLLHKDVDLVFINCPPLSQSPIAVKALGIGKHVICGIPAGPTQIESLRMVNGADYYPSLMSIMCNGLRFLPCFAKMKQAINDGYVGTVNVCEARVHCPTLIKSSYDWLCDENMGGGVLNMYGSSFIDIISFLIDKRCTKVQGVVKTFTKQTDKINGIREITSDDFCNFMLEFQDGCFATICINSHASNHYQQELYVCGSKGRLIVRGSDLFGQKLESLKEETIHRDAPDSLDHQKTGVMEQIIASIPVPHMKGLFKLIDSVKEAFRLVEEKHGFSNEPVKMAATFDDEHYVRAVIEGVRMSSRRHDWVKVELMTEEPHPSLMMTDNMKRNKNNY</sequence>
<evidence type="ECO:0000256" key="1">
    <source>
        <dbReference type="ARBA" id="ARBA00010928"/>
    </source>
</evidence>
<dbReference type="PANTHER" id="PTHR43818:SF11">
    <property type="entry name" value="BCDNA.GH03377"/>
    <property type="match status" value="1"/>
</dbReference>
<dbReference type="OMA" id="NQKDYVH"/>
<dbReference type="eggNOG" id="KOG2742">
    <property type="taxonomic scope" value="Eukaryota"/>
</dbReference>
<reference evidence="7" key="1">
    <citation type="submission" date="2012-12" db="EMBL/GenBank/DDBJ databases">
        <authorList>
            <person name="Hellsten U."/>
            <person name="Grimwood J."/>
            <person name="Chapman J.A."/>
            <person name="Shapiro H."/>
            <person name="Aerts A."/>
            <person name="Otillar R.P."/>
            <person name="Terry A.Y."/>
            <person name="Boore J.L."/>
            <person name="Simakov O."/>
            <person name="Marletaz F."/>
            <person name="Cho S.-J."/>
            <person name="Edsinger-Gonzales E."/>
            <person name="Havlak P."/>
            <person name="Kuo D.-H."/>
            <person name="Larsson T."/>
            <person name="Lv J."/>
            <person name="Arendt D."/>
            <person name="Savage R."/>
            <person name="Osoegawa K."/>
            <person name="de Jong P."/>
            <person name="Lindberg D.R."/>
            <person name="Seaver E.C."/>
            <person name="Weisblat D.A."/>
            <person name="Putnam N.H."/>
            <person name="Grigoriev I.V."/>
            <person name="Rokhsar D.S."/>
        </authorList>
    </citation>
    <scope>NUCLEOTIDE SEQUENCE</scope>
</reference>
<dbReference type="GeneID" id="20209892"/>
<keyword evidence="7" id="KW-1185">Reference proteome</keyword>
<feature type="domain" description="Gfo/Idh/MocA-like oxidoreductase N-terminal" evidence="3">
    <location>
        <begin position="11"/>
        <end position="105"/>
    </location>
</feature>
<dbReference type="GO" id="GO:0016491">
    <property type="term" value="F:oxidoreductase activity"/>
    <property type="evidence" value="ECO:0007669"/>
    <property type="project" value="UniProtKB-KW"/>
</dbReference>
<dbReference type="KEGG" id="hro:HELRODRAFT_184878"/>